<dbReference type="AlphaFoldDB" id="K1W5Y2"/>
<dbReference type="eggNOG" id="ENOG502SDZY">
    <property type="taxonomic scope" value="Eukaryota"/>
</dbReference>
<dbReference type="Proteomes" id="UP000006757">
    <property type="component" value="Unassembled WGS sequence"/>
</dbReference>
<dbReference type="InterPro" id="IPR011051">
    <property type="entry name" value="RmlC_Cupin_sf"/>
</dbReference>
<evidence type="ECO:0000259" key="2">
    <source>
        <dbReference type="Pfam" id="PF07883"/>
    </source>
</evidence>
<dbReference type="STRING" id="1220162.K1W5Y2"/>
<proteinExistence type="predicted"/>
<organism evidence="3 4">
    <name type="scientific">Trichosporon asahii var. asahii (strain CBS 8904)</name>
    <name type="common">Yeast</name>
    <dbReference type="NCBI Taxonomy" id="1220162"/>
    <lineage>
        <taxon>Eukaryota</taxon>
        <taxon>Fungi</taxon>
        <taxon>Dikarya</taxon>
        <taxon>Basidiomycota</taxon>
        <taxon>Agaricomycotina</taxon>
        <taxon>Tremellomycetes</taxon>
        <taxon>Trichosporonales</taxon>
        <taxon>Trichosporonaceae</taxon>
        <taxon>Trichosporon</taxon>
    </lineage>
</organism>
<protein>
    <submittedName>
        <fullName evidence="3">Cupin 2 domain-containing protein</fullName>
    </submittedName>
</protein>
<feature type="region of interest" description="Disordered" evidence="1">
    <location>
        <begin position="66"/>
        <end position="94"/>
    </location>
</feature>
<dbReference type="OrthoDB" id="5793281at2759"/>
<dbReference type="InterPro" id="IPR013096">
    <property type="entry name" value="Cupin_2"/>
</dbReference>
<reference evidence="3 4" key="1">
    <citation type="journal article" date="2012" name="Eukaryot. Cell">
        <title>Genome sequence of the Trichosporon asahii environmental strain CBS 8904.</title>
        <authorList>
            <person name="Yang R.Y."/>
            <person name="Li H.T."/>
            <person name="Zhu H."/>
            <person name="Zhou G.P."/>
            <person name="Wang M."/>
            <person name="Wang L."/>
        </authorList>
    </citation>
    <scope>NUCLEOTIDE SEQUENCE [LARGE SCALE GENOMIC DNA]</scope>
    <source>
        <strain evidence="3 4">CBS 8904</strain>
    </source>
</reference>
<dbReference type="CDD" id="cd02234">
    <property type="entry name" value="cupin_BLR7677-like"/>
    <property type="match status" value="1"/>
</dbReference>
<dbReference type="Pfam" id="PF07883">
    <property type="entry name" value="Cupin_2"/>
    <property type="match status" value="1"/>
</dbReference>
<dbReference type="Gene3D" id="2.60.120.10">
    <property type="entry name" value="Jelly Rolls"/>
    <property type="match status" value="1"/>
</dbReference>
<dbReference type="HOGENOM" id="CLU_120069_0_1_1"/>
<comment type="caution">
    <text evidence="3">The sequence shown here is derived from an EMBL/GenBank/DDBJ whole genome shotgun (WGS) entry which is preliminary data.</text>
</comment>
<dbReference type="PANTHER" id="PTHR38599:SF1">
    <property type="entry name" value="CUPIN DOMAIN PROTEIN (AFU_ORTHOLOGUE AFUA_3G13620)"/>
    <property type="match status" value="1"/>
</dbReference>
<accession>K1W5Y2</accession>
<dbReference type="SUPFAM" id="SSF51182">
    <property type="entry name" value="RmlC-like cupins"/>
    <property type="match status" value="1"/>
</dbReference>
<dbReference type="InParanoid" id="K1W5Y2"/>
<evidence type="ECO:0000313" key="4">
    <source>
        <dbReference type="Proteomes" id="UP000006757"/>
    </source>
</evidence>
<evidence type="ECO:0000256" key="1">
    <source>
        <dbReference type="SAM" id="MobiDB-lite"/>
    </source>
</evidence>
<feature type="domain" description="Cupin type-2" evidence="2">
    <location>
        <begin position="35"/>
        <end position="104"/>
    </location>
</feature>
<dbReference type="PANTHER" id="PTHR38599">
    <property type="entry name" value="CUPIN DOMAIN PROTEIN (AFU_ORTHOLOGUE AFUA_3G13620)"/>
    <property type="match status" value="1"/>
</dbReference>
<evidence type="ECO:0000313" key="3">
    <source>
        <dbReference type="EMBL" id="EKD04333.1"/>
    </source>
</evidence>
<gene>
    <name evidence="3" type="ORF">A1Q2_01364</name>
</gene>
<name>K1W5Y2_TRIAC</name>
<sequence>MPGPITQLPNGGSLQALYAHPLPNAPGMKLVAVKVMYEPGGWTERHRHGNAFVTAVLLEGAVESGLNDQPPQTYKAGESWTENPGDIHSISRNASKTEPASFIASFVCPVDQEEYVM</sequence>
<dbReference type="InterPro" id="IPR014710">
    <property type="entry name" value="RmlC-like_jellyroll"/>
</dbReference>
<dbReference type="OMA" id="IVDYPPG"/>
<dbReference type="EMBL" id="AMBO01000227">
    <property type="protein sequence ID" value="EKD04333.1"/>
    <property type="molecule type" value="Genomic_DNA"/>
</dbReference>
<keyword evidence="4" id="KW-1185">Reference proteome</keyword>